<gene>
    <name evidence="1" type="ORF">E1298_36925</name>
</gene>
<keyword evidence="2" id="KW-1185">Reference proteome</keyword>
<comment type="caution">
    <text evidence="1">The sequence shown here is derived from an EMBL/GenBank/DDBJ whole genome shotgun (WGS) entry which is preliminary data.</text>
</comment>
<sequence>MPGPALRLDPAAGAAHRAKIDAQAAETEQVLANPRSAPGLATTCAARTTRSCASVVGQIDIRREDWLSDPHSALVDAWCAEPGVPFVAAAVAAISKAEPTCGGSR</sequence>
<proteinExistence type="predicted"/>
<dbReference type="Proteomes" id="UP000294513">
    <property type="component" value="Unassembled WGS sequence"/>
</dbReference>
<organism evidence="1 2">
    <name type="scientific">Actinomadura rubrisoli</name>
    <dbReference type="NCBI Taxonomy" id="2530368"/>
    <lineage>
        <taxon>Bacteria</taxon>
        <taxon>Bacillati</taxon>
        <taxon>Actinomycetota</taxon>
        <taxon>Actinomycetes</taxon>
        <taxon>Streptosporangiales</taxon>
        <taxon>Thermomonosporaceae</taxon>
        <taxon>Actinomadura</taxon>
    </lineage>
</organism>
<name>A0A4V2YSH3_9ACTN</name>
<reference evidence="1 2" key="1">
    <citation type="submission" date="2019-03" db="EMBL/GenBank/DDBJ databases">
        <title>Draft genome sequences of novel Actinobacteria.</title>
        <authorList>
            <person name="Sahin N."/>
            <person name="Ay H."/>
            <person name="Saygin H."/>
        </authorList>
    </citation>
    <scope>NUCLEOTIDE SEQUENCE [LARGE SCALE GENOMIC DNA]</scope>
    <source>
        <strain evidence="1 2">H3C3</strain>
    </source>
</reference>
<dbReference type="RefSeq" id="WP_131901736.1">
    <property type="nucleotide sequence ID" value="NZ_SMKU01000310.1"/>
</dbReference>
<dbReference type="AlphaFoldDB" id="A0A4V2YSH3"/>
<evidence type="ECO:0000313" key="2">
    <source>
        <dbReference type="Proteomes" id="UP000294513"/>
    </source>
</evidence>
<dbReference type="EMBL" id="SMKU01000310">
    <property type="protein sequence ID" value="TDD70117.1"/>
    <property type="molecule type" value="Genomic_DNA"/>
</dbReference>
<protein>
    <submittedName>
        <fullName evidence="1">Uncharacterized protein</fullName>
    </submittedName>
</protein>
<accession>A0A4V2YSH3</accession>
<evidence type="ECO:0000313" key="1">
    <source>
        <dbReference type="EMBL" id="TDD70117.1"/>
    </source>
</evidence>